<dbReference type="EMBL" id="WQKZ01000003">
    <property type="protein sequence ID" value="MVN77812.1"/>
    <property type="molecule type" value="Genomic_DNA"/>
</dbReference>
<reference evidence="1 2" key="1">
    <citation type="submission" date="2019-12" db="EMBL/GenBank/DDBJ databases">
        <title>Hymenobacter sp. HMF4947 Genome sequencing and assembly.</title>
        <authorList>
            <person name="Kang H."/>
            <person name="Cha I."/>
            <person name="Kim H."/>
            <person name="Joh K."/>
        </authorList>
    </citation>
    <scope>NUCLEOTIDE SEQUENCE [LARGE SCALE GENOMIC DNA]</scope>
    <source>
        <strain evidence="1 2">HMF4947</strain>
    </source>
</reference>
<keyword evidence="2" id="KW-1185">Reference proteome</keyword>
<dbReference type="RefSeq" id="WP_157567186.1">
    <property type="nucleotide sequence ID" value="NZ_WQKZ01000003.1"/>
</dbReference>
<comment type="caution">
    <text evidence="1">The sequence shown here is derived from an EMBL/GenBank/DDBJ whole genome shotgun (WGS) entry which is preliminary data.</text>
</comment>
<gene>
    <name evidence="1" type="ORF">GO988_15885</name>
</gene>
<accession>A0A7K1THI2</accession>
<evidence type="ECO:0000313" key="1">
    <source>
        <dbReference type="EMBL" id="MVN77812.1"/>
    </source>
</evidence>
<dbReference type="AlphaFoldDB" id="A0A7K1THI2"/>
<dbReference type="Proteomes" id="UP000441336">
    <property type="component" value="Unassembled WGS sequence"/>
</dbReference>
<evidence type="ECO:0000313" key="2">
    <source>
        <dbReference type="Proteomes" id="UP000441336"/>
    </source>
</evidence>
<organism evidence="1 2">
    <name type="scientific">Hymenobacter ginkgonis</name>
    <dbReference type="NCBI Taxonomy" id="2682976"/>
    <lineage>
        <taxon>Bacteria</taxon>
        <taxon>Pseudomonadati</taxon>
        <taxon>Bacteroidota</taxon>
        <taxon>Cytophagia</taxon>
        <taxon>Cytophagales</taxon>
        <taxon>Hymenobacteraceae</taxon>
        <taxon>Hymenobacter</taxon>
    </lineage>
</organism>
<sequence>MDWHGELTLSSVQHTCLGIARCFLDHYYPRVLNSNEQVTSVSREVAGWLASEFLPALTLTGVEQMAWVAPPALRARNNVLDTLNLFPHIAISLFDDVEGAVAWLQQTAPEPLSTGCAPPARLYADELKLRHLVEAFAKRLGVAPDTGRARP</sequence>
<evidence type="ECO:0008006" key="3">
    <source>
        <dbReference type="Google" id="ProtNLM"/>
    </source>
</evidence>
<proteinExistence type="predicted"/>
<protein>
    <recommendedName>
        <fullName evidence="3">STAS/SEC14 domain-containing protein</fullName>
    </recommendedName>
</protein>
<name>A0A7K1THI2_9BACT</name>